<accession>A0A2U1MAK8</accession>
<dbReference type="OrthoDB" id="337038at2759"/>
<dbReference type="InterPro" id="IPR014044">
    <property type="entry name" value="CAP_dom"/>
</dbReference>
<keyword evidence="1" id="KW-0611">Plant defense</keyword>
<feature type="signal peptide" evidence="2">
    <location>
        <begin position="1"/>
        <end position="24"/>
    </location>
</feature>
<dbReference type="AlphaFoldDB" id="A0A2U1MAK8"/>
<dbReference type="Proteomes" id="UP000245207">
    <property type="component" value="Unassembled WGS sequence"/>
</dbReference>
<dbReference type="EMBL" id="PKPP01005942">
    <property type="protein sequence ID" value="PWA58285.1"/>
    <property type="molecule type" value="Genomic_DNA"/>
</dbReference>
<dbReference type="SUPFAM" id="SSF55797">
    <property type="entry name" value="PR-1-like"/>
    <property type="match status" value="1"/>
</dbReference>
<name>A0A2U1MAK8_ARTAN</name>
<dbReference type="SMART" id="SM00198">
    <property type="entry name" value="SCP"/>
    <property type="match status" value="1"/>
</dbReference>
<evidence type="ECO:0000256" key="1">
    <source>
        <dbReference type="ARBA" id="ARBA00023265"/>
    </source>
</evidence>
<gene>
    <name evidence="4" type="ORF">CTI12_AA399700</name>
</gene>
<keyword evidence="1" id="KW-0568">Pathogenesis-related protein</keyword>
<dbReference type="CDD" id="cd05381">
    <property type="entry name" value="CAP_PR-1"/>
    <property type="match status" value="1"/>
</dbReference>
<feature type="chain" id="PRO_5015649675" evidence="2">
    <location>
        <begin position="25"/>
        <end position="177"/>
    </location>
</feature>
<dbReference type="PANTHER" id="PTHR10334">
    <property type="entry name" value="CYSTEINE-RICH SECRETORY PROTEIN-RELATED"/>
    <property type="match status" value="1"/>
</dbReference>
<organism evidence="4 5">
    <name type="scientific">Artemisia annua</name>
    <name type="common">Sweet wormwood</name>
    <dbReference type="NCBI Taxonomy" id="35608"/>
    <lineage>
        <taxon>Eukaryota</taxon>
        <taxon>Viridiplantae</taxon>
        <taxon>Streptophyta</taxon>
        <taxon>Embryophyta</taxon>
        <taxon>Tracheophyta</taxon>
        <taxon>Spermatophyta</taxon>
        <taxon>Magnoliopsida</taxon>
        <taxon>eudicotyledons</taxon>
        <taxon>Gunneridae</taxon>
        <taxon>Pentapetalae</taxon>
        <taxon>asterids</taxon>
        <taxon>campanulids</taxon>
        <taxon>Asterales</taxon>
        <taxon>Asteraceae</taxon>
        <taxon>Asteroideae</taxon>
        <taxon>Anthemideae</taxon>
        <taxon>Artemisiinae</taxon>
        <taxon>Artemisia</taxon>
    </lineage>
</organism>
<reference evidence="4 5" key="1">
    <citation type="journal article" date="2018" name="Mol. Plant">
        <title>The genome of Artemisia annua provides insight into the evolution of Asteraceae family and artemisinin biosynthesis.</title>
        <authorList>
            <person name="Shen Q."/>
            <person name="Zhang L."/>
            <person name="Liao Z."/>
            <person name="Wang S."/>
            <person name="Yan T."/>
            <person name="Shi P."/>
            <person name="Liu M."/>
            <person name="Fu X."/>
            <person name="Pan Q."/>
            <person name="Wang Y."/>
            <person name="Lv Z."/>
            <person name="Lu X."/>
            <person name="Zhang F."/>
            <person name="Jiang W."/>
            <person name="Ma Y."/>
            <person name="Chen M."/>
            <person name="Hao X."/>
            <person name="Li L."/>
            <person name="Tang Y."/>
            <person name="Lv G."/>
            <person name="Zhou Y."/>
            <person name="Sun X."/>
            <person name="Brodelius P.E."/>
            <person name="Rose J.K.C."/>
            <person name="Tang K."/>
        </authorList>
    </citation>
    <scope>NUCLEOTIDE SEQUENCE [LARGE SCALE GENOMIC DNA]</scope>
    <source>
        <strain evidence="5">cv. Huhao1</strain>
        <tissue evidence="4">Leaf</tissue>
    </source>
</reference>
<sequence>MKQTKTCILSFLIVTLLVAYRTNATKQEDKEFLEEHNKARLEAGLPLFTYDQKLAEYALKFALSRARDCFLRHSEGPYGENLFWGNAAKSLKWTPKDAVKSWMREKKFFDSKTNKCLPSQECGHYTQIMWKDSKKVGCAKTNCKGKHTYIVCEYDPPGNYEGFSPFVNHDPYIYSQT</sequence>
<evidence type="ECO:0000313" key="4">
    <source>
        <dbReference type="EMBL" id="PWA58285.1"/>
    </source>
</evidence>
<dbReference type="InterPro" id="IPR001283">
    <property type="entry name" value="CRISP-related"/>
</dbReference>
<dbReference type="GO" id="GO:0005576">
    <property type="term" value="C:extracellular region"/>
    <property type="evidence" value="ECO:0007669"/>
    <property type="project" value="InterPro"/>
</dbReference>
<keyword evidence="5" id="KW-1185">Reference proteome</keyword>
<dbReference type="InterPro" id="IPR035940">
    <property type="entry name" value="CAP_sf"/>
</dbReference>
<comment type="caution">
    <text evidence="4">The sequence shown here is derived from an EMBL/GenBank/DDBJ whole genome shotgun (WGS) entry which is preliminary data.</text>
</comment>
<dbReference type="Gene3D" id="3.40.33.10">
    <property type="entry name" value="CAP"/>
    <property type="match status" value="1"/>
</dbReference>
<keyword evidence="2" id="KW-0732">Signal</keyword>
<evidence type="ECO:0000313" key="5">
    <source>
        <dbReference type="Proteomes" id="UP000245207"/>
    </source>
</evidence>
<dbReference type="FunFam" id="3.40.33.10:FF:000004">
    <property type="entry name" value="CAP, cysteine-rich secretory protein, antigen 5"/>
    <property type="match status" value="1"/>
</dbReference>
<feature type="domain" description="SCP" evidence="3">
    <location>
        <begin position="27"/>
        <end position="162"/>
    </location>
</feature>
<dbReference type="STRING" id="35608.A0A2U1MAK8"/>
<dbReference type="InterPro" id="IPR018244">
    <property type="entry name" value="Allrgn_V5/Tpx1_CS"/>
</dbReference>
<proteinExistence type="predicted"/>
<dbReference type="PROSITE" id="PS01009">
    <property type="entry name" value="CRISP_1"/>
    <property type="match status" value="1"/>
</dbReference>
<dbReference type="Pfam" id="PF00188">
    <property type="entry name" value="CAP"/>
    <property type="match status" value="1"/>
</dbReference>
<dbReference type="PRINTS" id="PR00837">
    <property type="entry name" value="V5TPXLIKE"/>
</dbReference>
<evidence type="ECO:0000256" key="2">
    <source>
        <dbReference type="SAM" id="SignalP"/>
    </source>
</evidence>
<evidence type="ECO:0000259" key="3">
    <source>
        <dbReference type="SMART" id="SM00198"/>
    </source>
</evidence>
<protein>
    <submittedName>
        <fullName evidence="4">Cysteine-rich secretory protein, allergen V5/Tpx-1-related protein</fullName>
    </submittedName>
</protein>